<feature type="region of interest" description="Disordered" evidence="1">
    <location>
        <begin position="46"/>
        <end position="96"/>
    </location>
</feature>
<accession>A0A2A5WJB5</accession>
<dbReference type="AlphaFoldDB" id="A0A2A5WJB5"/>
<protein>
    <submittedName>
        <fullName evidence="2">Uncharacterized protein</fullName>
    </submittedName>
</protein>
<evidence type="ECO:0000313" key="3">
    <source>
        <dbReference type="Proteomes" id="UP000219327"/>
    </source>
</evidence>
<comment type="caution">
    <text evidence="2">The sequence shown here is derived from an EMBL/GenBank/DDBJ whole genome shotgun (WGS) entry which is preliminary data.</text>
</comment>
<sequence>MIEFILFAGACVLVALVVRAWRRRERAAFHQLESQVLSNLRQEAGVRDDEVSPMQISSGPVYPLGSPLGAPAGSPPPYAAEPDNQTSRTRRFDTNPGRRCWMMSVVHS</sequence>
<feature type="compositionally biased region" description="Low complexity" evidence="1">
    <location>
        <begin position="62"/>
        <end position="72"/>
    </location>
</feature>
<evidence type="ECO:0000313" key="2">
    <source>
        <dbReference type="EMBL" id="PDH36216.1"/>
    </source>
</evidence>
<organism evidence="2 3">
    <name type="scientific">OM182 bacterium MED-G24</name>
    <dbReference type="NCBI Taxonomy" id="1986255"/>
    <lineage>
        <taxon>Bacteria</taxon>
        <taxon>Pseudomonadati</taxon>
        <taxon>Pseudomonadota</taxon>
        <taxon>Gammaproteobacteria</taxon>
        <taxon>OMG group</taxon>
        <taxon>OM182 clade</taxon>
    </lineage>
</organism>
<name>A0A2A5WJB5_9GAMM</name>
<reference evidence="2 3" key="1">
    <citation type="submission" date="2017-08" db="EMBL/GenBank/DDBJ databases">
        <title>Fine stratification of microbial communities through a metagenomic profile of the photic zone.</title>
        <authorList>
            <person name="Haro-Moreno J.M."/>
            <person name="Lopez-Perez M."/>
            <person name="De La Torre J."/>
            <person name="Picazo A."/>
            <person name="Camacho A."/>
            <person name="Rodriguez-Valera F."/>
        </authorList>
    </citation>
    <scope>NUCLEOTIDE SEQUENCE [LARGE SCALE GENOMIC DNA]</scope>
    <source>
        <strain evidence="2">MED-G24</strain>
    </source>
</reference>
<dbReference type="EMBL" id="NTKD01000072">
    <property type="protein sequence ID" value="PDH36216.1"/>
    <property type="molecule type" value="Genomic_DNA"/>
</dbReference>
<proteinExistence type="predicted"/>
<dbReference type="Proteomes" id="UP000219327">
    <property type="component" value="Unassembled WGS sequence"/>
</dbReference>
<evidence type="ECO:0000256" key="1">
    <source>
        <dbReference type="SAM" id="MobiDB-lite"/>
    </source>
</evidence>
<gene>
    <name evidence="2" type="ORF">CNE99_09985</name>
</gene>